<feature type="compositionally biased region" description="Basic and acidic residues" evidence="1">
    <location>
        <begin position="104"/>
        <end position="131"/>
    </location>
</feature>
<evidence type="ECO:0000313" key="2">
    <source>
        <dbReference type="EMBL" id="KAJ1141908.1"/>
    </source>
</evidence>
<keyword evidence="3" id="KW-1185">Reference proteome</keyword>
<sequence length="210" mass="22643">MAPGLNQPAKGPLSGHSRKAPPSCNVHSRPPTRGENPHRRLLTSSHILPAIPRRTSEPESQPGVPVTARVPSKHEGHSEGPARAPLLRLSWHCEASRPPSGGAERPRSDPTTEQAFREGAHRSPLSRRAERNTAASAAHPRGKEAAQGGTLPNAAGRSRGCQARPRWVENPAAIRSLDRLRGPAAAHQARGGHPKKKTLKWPLRQEKCSN</sequence>
<feature type="compositionally biased region" description="Basic residues" evidence="1">
    <location>
        <begin position="190"/>
        <end position="199"/>
    </location>
</feature>
<evidence type="ECO:0000313" key="3">
    <source>
        <dbReference type="Proteomes" id="UP001066276"/>
    </source>
</evidence>
<comment type="caution">
    <text evidence="2">The sequence shown here is derived from an EMBL/GenBank/DDBJ whole genome shotgun (WGS) entry which is preliminary data.</text>
</comment>
<protein>
    <submittedName>
        <fullName evidence="2">Uncharacterized protein</fullName>
    </submittedName>
</protein>
<accession>A0AAV7QP46</accession>
<feature type="region of interest" description="Disordered" evidence="1">
    <location>
        <begin position="1"/>
        <end position="210"/>
    </location>
</feature>
<reference evidence="2" key="1">
    <citation type="journal article" date="2022" name="bioRxiv">
        <title>Sequencing and chromosome-scale assembly of the giantPleurodeles waltlgenome.</title>
        <authorList>
            <person name="Brown T."/>
            <person name="Elewa A."/>
            <person name="Iarovenko S."/>
            <person name="Subramanian E."/>
            <person name="Araus A.J."/>
            <person name="Petzold A."/>
            <person name="Susuki M."/>
            <person name="Suzuki K.-i.T."/>
            <person name="Hayashi T."/>
            <person name="Toyoda A."/>
            <person name="Oliveira C."/>
            <person name="Osipova E."/>
            <person name="Leigh N.D."/>
            <person name="Simon A."/>
            <person name="Yun M.H."/>
        </authorList>
    </citation>
    <scope>NUCLEOTIDE SEQUENCE</scope>
    <source>
        <strain evidence="2">20211129_DDA</strain>
        <tissue evidence="2">Liver</tissue>
    </source>
</reference>
<evidence type="ECO:0000256" key="1">
    <source>
        <dbReference type="SAM" id="MobiDB-lite"/>
    </source>
</evidence>
<proteinExistence type="predicted"/>
<dbReference type="EMBL" id="JANPWB010000010">
    <property type="protein sequence ID" value="KAJ1141908.1"/>
    <property type="molecule type" value="Genomic_DNA"/>
</dbReference>
<organism evidence="2 3">
    <name type="scientific">Pleurodeles waltl</name>
    <name type="common">Iberian ribbed newt</name>
    <dbReference type="NCBI Taxonomy" id="8319"/>
    <lineage>
        <taxon>Eukaryota</taxon>
        <taxon>Metazoa</taxon>
        <taxon>Chordata</taxon>
        <taxon>Craniata</taxon>
        <taxon>Vertebrata</taxon>
        <taxon>Euteleostomi</taxon>
        <taxon>Amphibia</taxon>
        <taxon>Batrachia</taxon>
        <taxon>Caudata</taxon>
        <taxon>Salamandroidea</taxon>
        <taxon>Salamandridae</taxon>
        <taxon>Pleurodelinae</taxon>
        <taxon>Pleurodeles</taxon>
    </lineage>
</organism>
<dbReference type="Proteomes" id="UP001066276">
    <property type="component" value="Chromosome 6"/>
</dbReference>
<name>A0AAV7QP46_PLEWA</name>
<gene>
    <name evidence="2" type="ORF">NDU88_008236</name>
</gene>
<dbReference type="AlphaFoldDB" id="A0AAV7QP46"/>